<evidence type="ECO:0000259" key="13">
    <source>
        <dbReference type="Pfam" id="PF13733"/>
    </source>
</evidence>
<dbReference type="InterPro" id="IPR027995">
    <property type="entry name" value="Galactosyl_T_N"/>
</dbReference>
<keyword evidence="4 11" id="KW-0328">Glycosyltransferase</keyword>
<evidence type="ECO:0000256" key="10">
    <source>
        <dbReference type="ARBA" id="ARBA00023180"/>
    </source>
</evidence>
<dbReference type="GO" id="GO:0008378">
    <property type="term" value="F:galactosyltransferase activity"/>
    <property type="evidence" value="ECO:0007669"/>
    <property type="project" value="TreeGrafter"/>
</dbReference>
<dbReference type="InterPro" id="IPR029044">
    <property type="entry name" value="Nucleotide-diphossugar_trans"/>
</dbReference>
<keyword evidence="15" id="KW-1185">Reference proteome</keyword>
<organism evidence="14 15">
    <name type="scientific">Dibothriocephalus latus</name>
    <name type="common">Fish tapeworm</name>
    <name type="synonym">Diphyllobothrium latum</name>
    <dbReference type="NCBI Taxonomy" id="60516"/>
    <lineage>
        <taxon>Eukaryota</taxon>
        <taxon>Metazoa</taxon>
        <taxon>Spiralia</taxon>
        <taxon>Lophotrochozoa</taxon>
        <taxon>Platyhelminthes</taxon>
        <taxon>Cestoda</taxon>
        <taxon>Eucestoda</taxon>
        <taxon>Diphyllobothriidea</taxon>
        <taxon>Diphyllobothriidae</taxon>
        <taxon>Dibothriocephalus</taxon>
    </lineage>
</organism>
<dbReference type="InterPro" id="IPR003859">
    <property type="entry name" value="Galactosyl_T"/>
</dbReference>
<evidence type="ECO:0000256" key="3">
    <source>
        <dbReference type="ARBA" id="ARBA00005735"/>
    </source>
</evidence>
<comment type="pathway">
    <text evidence="2 11">Protein modification; protein glycosylation.</text>
</comment>
<dbReference type="InterPro" id="IPR027791">
    <property type="entry name" value="Galactosyl_T_C"/>
</dbReference>
<dbReference type="EMBL" id="UYRU01053741">
    <property type="protein sequence ID" value="VDN12379.1"/>
    <property type="molecule type" value="Genomic_DNA"/>
</dbReference>
<keyword evidence="5 11" id="KW-0808">Transferase</keyword>
<feature type="domain" description="Galactosyltransferase N-terminal" evidence="13">
    <location>
        <begin position="49"/>
        <end position="102"/>
    </location>
</feature>
<evidence type="ECO:0000256" key="7">
    <source>
        <dbReference type="ARBA" id="ARBA00022968"/>
    </source>
</evidence>
<accession>A0A3P7NTW9</accession>
<evidence type="ECO:0000256" key="11">
    <source>
        <dbReference type="RuleBase" id="RU368121"/>
    </source>
</evidence>
<dbReference type="GO" id="GO:0005975">
    <property type="term" value="P:carbohydrate metabolic process"/>
    <property type="evidence" value="ECO:0007669"/>
    <property type="project" value="InterPro"/>
</dbReference>
<reference evidence="14 15" key="1">
    <citation type="submission" date="2018-11" db="EMBL/GenBank/DDBJ databases">
        <authorList>
            <consortium name="Pathogen Informatics"/>
        </authorList>
    </citation>
    <scope>NUCLEOTIDE SEQUENCE [LARGE SCALE GENOMIC DNA]</scope>
</reference>
<dbReference type="SUPFAM" id="SSF53448">
    <property type="entry name" value="Nucleotide-diphospho-sugar transferases"/>
    <property type="match status" value="1"/>
</dbReference>
<comment type="function">
    <text evidence="11">Catalyses the transfer of galactose onto proteins or lipids.</text>
</comment>
<evidence type="ECO:0000313" key="15">
    <source>
        <dbReference type="Proteomes" id="UP000281553"/>
    </source>
</evidence>
<dbReference type="GO" id="GO:0005794">
    <property type="term" value="C:Golgi apparatus"/>
    <property type="evidence" value="ECO:0007669"/>
    <property type="project" value="TreeGrafter"/>
</dbReference>
<feature type="domain" description="Galactosyltransferase N-terminal" evidence="13">
    <location>
        <begin position="121"/>
        <end position="173"/>
    </location>
</feature>
<dbReference type="GO" id="GO:0016020">
    <property type="term" value="C:membrane"/>
    <property type="evidence" value="ECO:0007669"/>
    <property type="project" value="UniProtKB-SubCell"/>
</dbReference>
<evidence type="ECO:0000256" key="5">
    <source>
        <dbReference type="ARBA" id="ARBA00022679"/>
    </source>
</evidence>
<dbReference type="PRINTS" id="PR02050">
    <property type="entry name" value="B14GALTRFASE"/>
</dbReference>
<evidence type="ECO:0000259" key="12">
    <source>
        <dbReference type="Pfam" id="PF02709"/>
    </source>
</evidence>
<evidence type="ECO:0000256" key="1">
    <source>
        <dbReference type="ARBA" id="ARBA00004606"/>
    </source>
</evidence>
<evidence type="ECO:0000256" key="8">
    <source>
        <dbReference type="ARBA" id="ARBA00022989"/>
    </source>
</evidence>
<keyword evidence="10 11" id="KW-0325">Glycoprotein</keyword>
<feature type="domain" description="Galactosyltransferase C-terminal" evidence="12">
    <location>
        <begin position="178"/>
        <end position="253"/>
    </location>
</feature>
<dbReference type="OrthoDB" id="10016069at2759"/>
<dbReference type="AlphaFoldDB" id="A0A3P7NTW9"/>
<dbReference type="UniPathway" id="UPA00378"/>
<dbReference type="Proteomes" id="UP000281553">
    <property type="component" value="Unassembled WGS sequence"/>
</dbReference>
<proteinExistence type="inferred from homology"/>
<keyword evidence="8" id="KW-1133">Transmembrane helix</keyword>
<dbReference type="EC" id="2.4.1.-" evidence="11"/>
<name>A0A3P7NTW9_DIBLA</name>
<sequence>MQYVEFDRLALKWGVPSEMSTWSGASNFTDIKYTLGYHPGNGIQPARVVWSPASCYQPEATAIIIPFRNRFVNLSVFLDHMHPFLRHQRRRYTIFVIDQAVKHLQRPLSRQNQGALYPNGLLSILQVTPKIFNRAALLNIGFREAVKSANYSCFIFHDVDLLPEDDRMIYGCEDQPLHMSATIDKFNYSLFYKTSFGGAVAMTRTQFEKALGYANTYFGWGCEDDDMYRRLTFSNQTLVRRNFTFARYKMMKHPRDAGNEENPERRRRLKQARQLWQHDTYDQVQYLIRRRELKDNGLDYYFQVDILHPNVGEARAEAESSTVSRRFKVG</sequence>
<comment type="subcellular location">
    <subcellularLocation>
        <location evidence="1">Membrane</location>
        <topology evidence="1">Single-pass type II membrane protein</topology>
    </subcellularLocation>
</comment>
<keyword evidence="9" id="KW-0472">Membrane</keyword>
<comment type="similarity">
    <text evidence="3 11">Belongs to the glycosyltransferase 7 family.</text>
</comment>
<dbReference type="Gene3D" id="3.90.550.10">
    <property type="entry name" value="Spore Coat Polysaccharide Biosynthesis Protein SpsA, Chain A"/>
    <property type="match status" value="1"/>
</dbReference>
<evidence type="ECO:0000256" key="6">
    <source>
        <dbReference type="ARBA" id="ARBA00022692"/>
    </source>
</evidence>
<evidence type="ECO:0000313" key="14">
    <source>
        <dbReference type="EMBL" id="VDN12379.1"/>
    </source>
</evidence>
<protein>
    <recommendedName>
        <fullName evidence="11">Beta-1,4-galactosyltransferase</fullName>
        <ecNumber evidence="11">2.4.1.-</ecNumber>
    </recommendedName>
</protein>
<dbReference type="PANTHER" id="PTHR19300:SF57">
    <property type="entry name" value="BETA-1,4-N-ACETYLGALACTOSAMINYLTRANSFERASE"/>
    <property type="match status" value="1"/>
</dbReference>
<keyword evidence="6" id="KW-0812">Transmembrane</keyword>
<dbReference type="PANTHER" id="PTHR19300">
    <property type="entry name" value="BETA-1,4-GALACTOSYLTRANSFERASE"/>
    <property type="match status" value="1"/>
</dbReference>
<evidence type="ECO:0000256" key="2">
    <source>
        <dbReference type="ARBA" id="ARBA00004922"/>
    </source>
</evidence>
<keyword evidence="7 11" id="KW-0735">Signal-anchor</keyword>
<evidence type="ECO:0000256" key="9">
    <source>
        <dbReference type="ARBA" id="ARBA00023136"/>
    </source>
</evidence>
<dbReference type="Pfam" id="PF02709">
    <property type="entry name" value="Glyco_transf_7C"/>
    <property type="match status" value="1"/>
</dbReference>
<evidence type="ECO:0000256" key="4">
    <source>
        <dbReference type="ARBA" id="ARBA00022676"/>
    </source>
</evidence>
<gene>
    <name evidence="14" type="ORF">DILT_LOCUS8210</name>
</gene>
<dbReference type="Pfam" id="PF13733">
    <property type="entry name" value="Glyco_transf_7N"/>
    <property type="match status" value="2"/>
</dbReference>